<evidence type="ECO:0000256" key="2">
    <source>
        <dbReference type="ARBA" id="ARBA00013168"/>
    </source>
</evidence>
<sequence>MSSEWSANSVRKAFLSFFMEKGHTLCPSSPLIPEDSTAFFTSNGINQHFKSIILGKVDPENDLRRACSSQKCIDIGESHEDIEKVGSLYHPHTFFELLGNWSFGDYFKKEAIEWAWELLTKVYGLQAQRICVTYFGGDENNGIAPDYECRDIWLHLHPSLLVMPRQENFWEMGDTGLCGPCSKIYYVREEDQSGIAVELWSLAFIQYDNKSHGSLKPLHAKFVDTRMILERLTSLLQHKMSSYDIDTFLHIYENIYMTTAVTEKYCQPINTISEAYRVVADHIRALSFAIADGATFGEEGREQALRRIFHRAIRYAMQELGAKEGFMNRAATSLAMAMGDVFQELKEHQENIIKILDEEEATFCKTMQLIMDLSNEKATDQIRAKAVNKLFKEKYKDLAHLLWYSQGSASFLFKEIAHTSPSPTLTWDRANHISRLLGLLVCVAAIPEATVTFLHAGLQDYLVPFVVSTSKEKPMELVRNASLDVLMVLLKVADALGDEVKILIRSKILESCLRSLPVGDYGSRLVAVQIIEKIIFSGLGLQYVTMNRDRLFEVTHGLFLMASMVEPLHLEMLKSVVHCLERLSHIESVCFELKRSLPRSFRDNKFVDMLKADSSTLSVLRDLQRKLNM</sequence>
<dbReference type="FunFam" id="3.30.930.10:FF:000011">
    <property type="entry name" value="Alanine--tRNA ligase, cytoplasmic"/>
    <property type="match status" value="1"/>
</dbReference>
<dbReference type="EMBL" id="GEVM01016380">
    <property type="protein sequence ID" value="JAU89558.1"/>
    <property type="molecule type" value="Transcribed_RNA"/>
</dbReference>
<dbReference type="SUPFAM" id="SSF101353">
    <property type="entry name" value="Putative anticodon-binding domain of alanyl-tRNA synthetase (AlaRS)"/>
    <property type="match status" value="1"/>
</dbReference>
<dbReference type="EC" id="6.1.1.7" evidence="2"/>
<dbReference type="GO" id="GO:0006402">
    <property type="term" value="P:mRNA catabolic process"/>
    <property type="evidence" value="ECO:0007669"/>
    <property type="project" value="InterPro"/>
</dbReference>
<dbReference type="InterPro" id="IPR018165">
    <property type="entry name" value="Ala-tRNA-synth_IIc_core"/>
</dbReference>
<keyword evidence="10" id="KW-0648">Protein biosynthesis</keyword>
<dbReference type="GO" id="GO:0030014">
    <property type="term" value="C:CCR4-NOT complex"/>
    <property type="evidence" value="ECO:0007669"/>
    <property type="project" value="InterPro"/>
</dbReference>
<evidence type="ECO:0000256" key="1">
    <source>
        <dbReference type="ARBA" id="ARBA00008226"/>
    </source>
</evidence>
<dbReference type="AlphaFoldDB" id="A0A1J3JAJ3"/>
<dbReference type="InterPro" id="IPR018162">
    <property type="entry name" value="Ala-tRNA-ligase_IIc_anticod-bd"/>
</dbReference>
<keyword evidence="8" id="KW-0067">ATP-binding</keyword>
<dbReference type="InterPro" id="IPR045864">
    <property type="entry name" value="aa-tRNA-synth_II/BPL/LPL"/>
</dbReference>
<keyword evidence="4 14" id="KW-0436">Ligase</keyword>
<evidence type="ECO:0000259" key="13">
    <source>
        <dbReference type="PROSITE" id="PS50860"/>
    </source>
</evidence>
<dbReference type="SUPFAM" id="SSF55681">
    <property type="entry name" value="Class II aaRS and biotin synthetases"/>
    <property type="match status" value="1"/>
</dbReference>
<evidence type="ECO:0000256" key="9">
    <source>
        <dbReference type="ARBA" id="ARBA00022884"/>
    </source>
</evidence>
<evidence type="ECO:0000256" key="6">
    <source>
        <dbReference type="ARBA" id="ARBA00022741"/>
    </source>
</evidence>
<proteinExistence type="inferred from homology"/>
<dbReference type="PRINTS" id="PR00980">
    <property type="entry name" value="TRNASYNTHALA"/>
</dbReference>
<organism evidence="14">
    <name type="scientific">Noccaea caerulescens</name>
    <name type="common">Alpine penny-cress</name>
    <name type="synonym">Thlaspi caerulescens</name>
    <dbReference type="NCBI Taxonomy" id="107243"/>
    <lineage>
        <taxon>Eukaryota</taxon>
        <taxon>Viridiplantae</taxon>
        <taxon>Streptophyta</taxon>
        <taxon>Embryophyta</taxon>
        <taxon>Tracheophyta</taxon>
        <taxon>Spermatophyta</taxon>
        <taxon>Magnoliopsida</taxon>
        <taxon>eudicotyledons</taxon>
        <taxon>Gunneridae</taxon>
        <taxon>Pentapetalae</taxon>
        <taxon>rosids</taxon>
        <taxon>malvids</taxon>
        <taxon>Brassicales</taxon>
        <taxon>Brassicaceae</taxon>
        <taxon>Coluteocarpeae</taxon>
        <taxon>Noccaea</taxon>
    </lineage>
</organism>
<evidence type="ECO:0000256" key="8">
    <source>
        <dbReference type="ARBA" id="ARBA00022840"/>
    </source>
</evidence>
<name>A0A1J3JAJ3_NOCCA</name>
<dbReference type="Pfam" id="PF01411">
    <property type="entry name" value="tRNA-synt_2c"/>
    <property type="match status" value="1"/>
</dbReference>
<feature type="domain" description="Alanyl-transfer RNA synthetases family profile" evidence="13">
    <location>
        <begin position="5"/>
        <end position="417"/>
    </location>
</feature>
<dbReference type="InterPro" id="IPR011989">
    <property type="entry name" value="ARM-like"/>
</dbReference>
<keyword evidence="5" id="KW-0479">Metal-binding</keyword>
<accession>A0A1J3JAJ3</accession>
<dbReference type="GO" id="GO:0046872">
    <property type="term" value="F:metal ion binding"/>
    <property type="evidence" value="ECO:0007669"/>
    <property type="project" value="UniProtKB-KW"/>
</dbReference>
<dbReference type="GO" id="GO:0002161">
    <property type="term" value="F:aminoacyl-tRNA deacylase activity"/>
    <property type="evidence" value="ECO:0007669"/>
    <property type="project" value="TreeGrafter"/>
</dbReference>
<dbReference type="GO" id="GO:0000049">
    <property type="term" value="F:tRNA binding"/>
    <property type="evidence" value="ECO:0007669"/>
    <property type="project" value="UniProtKB-KW"/>
</dbReference>
<dbReference type="PANTHER" id="PTHR11777">
    <property type="entry name" value="ALANYL-TRNA SYNTHETASE"/>
    <property type="match status" value="1"/>
</dbReference>
<dbReference type="InterPro" id="IPR002318">
    <property type="entry name" value="Ala-tRNA-lgiase_IIc"/>
</dbReference>
<evidence type="ECO:0000256" key="10">
    <source>
        <dbReference type="ARBA" id="ARBA00022917"/>
    </source>
</evidence>
<dbReference type="PROSITE" id="PS50860">
    <property type="entry name" value="AA_TRNA_LIGASE_II_ALA"/>
    <property type="match status" value="1"/>
</dbReference>
<evidence type="ECO:0000256" key="11">
    <source>
        <dbReference type="ARBA" id="ARBA00023146"/>
    </source>
</evidence>
<dbReference type="Gene3D" id="1.25.10.10">
    <property type="entry name" value="Leucine-rich Repeat Variant"/>
    <property type="match status" value="1"/>
</dbReference>
<dbReference type="Gene3D" id="3.30.930.10">
    <property type="entry name" value="Bira Bifunctional Protein, Domain 2"/>
    <property type="match status" value="1"/>
</dbReference>
<evidence type="ECO:0000256" key="12">
    <source>
        <dbReference type="ARBA" id="ARBA00048300"/>
    </source>
</evidence>
<dbReference type="InterPro" id="IPR050058">
    <property type="entry name" value="Ala-tRNA_ligase"/>
</dbReference>
<protein>
    <recommendedName>
        <fullName evidence="2">alanine--tRNA ligase</fullName>
        <ecNumber evidence="2">6.1.1.7</ecNumber>
    </recommendedName>
</protein>
<reference evidence="14" key="1">
    <citation type="submission" date="2016-07" db="EMBL/GenBank/DDBJ databases">
        <title>De novo transcriptome assembly of four accessions of the metal hyperaccumulator plant Noccaea caerulescens.</title>
        <authorList>
            <person name="Blande D."/>
            <person name="Halimaa P."/>
            <person name="Tervahauta A.I."/>
            <person name="Aarts M.G."/>
            <person name="Karenlampi S.O."/>
        </authorList>
    </citation>
    <scope>NUCLEOTIDE SEQUENCE</scope>
</reference>
<dbReference type="CDD" id="cd00673">
    <property type="entry name" value="AlaRS_core"/>
    <property type="match status" value="1"/>
</dbReference>
<dbReference type="GO" id="GO:0004813">
    <property type="term" value="F:alanine-tRNA ligase activity"/>
    <property type="evidence" value="ECO:0007669"/>
    <property type="project" value="UniProtKB-EC"/>
</dbReference>
<keyword evidence="9" id="KW-0694">RNA-binding</keyword>
<dbReference type="GO" id="GO:0005739">
    <property type="term" value="C:mitochondrion"/>
    <property type="evidence" value="ECO:0007669"/>
    <property type="project" value="TreeGrafter"/>
</dbReference>
<evidence type="ECO:0000256" key="4">
    <source>
        <dbReference type="ARBA" id="ARBA00022598"/>
    </source>
</evidence>
<evidence type="ECO:0000256" key="7">
    <source>
        <dbReference type="ARBA" id="ARBA00022833"/>
    </source>
</evidence>
<dbReference type="GO" id="GO:0006419">
    <property type="term" value="P:alanyl-tRNA aminoacylation"/>
    <property type="evidence" value="ECO:0007669"/>
    <property type="project" value="InterPro"/>
</dbReference>
<keyword evidence="6" id="KW-0547">Nucleotide-binding</keyword>
<evidence type="ECO:0000313" key="14">
    <source>
        <dbReference type="EMBL" id="JAU89558.1"/>
    </source>
</evidence>
<evidence type="ECO:0000256" key="3">
    <source>
        <dbReference type="ARBA" id="ARBA00022555"/>
    </source>
</evidence>
<keyword evidence="11" id="KW-0030">Aminoacyl-tRNA synthetase</keyword>
<evidence type="ECO:0000256" key="5">
    <source>
        <dbReference type="ARBA" id="ARBA00022723"/>
    </source>
</evidence>
<dbReference type="InterPro" id="IPR018164">
    <property type="entry name" value="Ala-tRNA-synth_IIc_N"/>
</dbReference>
<comment type="catalytic activity">
    <reaction evidence="12">
        <text>tRNA(Ala) + L-alanine + ATP = L-alanyl-tRNA(Ala) + AMP + diphosphate</text>
        <dbReference type="Rhea" id="RHEA:12540"/>
        <dbReference type="Rhea" id="RHEA-COMP:9657"/>
        <dbReference type="Rhea" id="RHEA-COMP:9923"/>
        <dbReference type="ChEBI" id="CHEBI:30616"/>
        <dbReference type="ChEBI" id="CHEBI:33019"/>
        <dbReference type="ChEBI" id="CHEBI:57972"/>
        <dbReference type="ChEBI" id="CHEBI:78442"/>
        <dbReference type="ChEBI" id="CHEBI:78497"/>
        <dbReference type="ChEBI" id="CHEBI:456215"/>
        <dbReference type="EC" id="6.1.1.7"/>
    </reaction>
</comment>
<dbReference type="GO" id="GO:0005524">
    <property type="term" value="F:ATP binding"/>
    <property type="evidence" value="ECO:0007669"/>
    <property type="project" value="UniProtKB-KW"/>
</dbReference>
<gene>
    <name evidence="14" type="ORF">MP_TR25127_c0_g1_i1_g.72550</name>
</gene>
<dbReference type="PANTHER" id="PTHR11777:SF9">
    <property type="entry name" value="ALANINE--TRNA LIGASE, CYTOPLASMIC"/>
    <property type="match status" value="1"/>
</dbReference>
<keyword evidence="7" id="KW-0862">Zinc</keyword>
<keyword evidence="3" id="KW-0820">tRNA-binding</keyword>
<comment type="similarity">
    <text evidence="1">Belongs to the class-II aminoacyl-tRNA synthetase family.</text>
</comment>